<protein>
    <submittedName>
        <fullName evidence="2">Nickel transport complex, NikM subunit, transmembrane</fullName>
    </submittedName>
</protein>
<evidence type="ECO:0000313" key="2">
    <source>
        <dbReference type="EMBL" id="ADN75986.1"/>
    </source>
</evidence>
<organism evidence="2 3">
    <name type="scientific">Ferrimonas balearica (strain DSM 9799 / CCM 4581 / KCTC 23876 / PAT)</name>
    <dbReference type="NCBI Taxonomy" id="550540"/>
    <lineage>
        <taxon>Bacteria</taxon>
        <taxon>Pseudomonadati</taxon>
        <taxon>Pseudomonadota</taxon>
        <taxon>Gammaproteobacteria</taxon>
        <taxon>Alteromonadales</taxon>
        <taxon>Ferrimonadaceae</taxon>
        <taxon>Ferrimonas</taxon>
    </lineage>
</organism>
<dbReference type="Pfam" id="PF10670">
    <property type="entry name" value="DUF4198"/>
    <property type="match status" value="1"/>
</dbReference>
<gene>
    <name evidence="2" type="ordered locus">Fbal_1783</name>
</gene>
<dbReference type="eggNOG" id="COG5266">
    <property type="taxonomic scope" value="Bacteria"/>
</dbReference>
<name>E1SS31_FERBD</name>
<keyword evidence="3" id="KW-1185">Reference proteome</keyword>
<feature type="chain" id="PRO_5003151668" evidence="1">
    <location>
        <begin position="21"/>
        <end position="270"/>
    </location>
</feature>
<dbReference type="EMBL" id="CP002209">
    <property type="protein sequence ID" value="ADN75986.1"/>
    <property type="molecule type" value="Genomic_DNA"/>
</dbReference>
<keyword evidence="1" id="KW-0732">Signal</keyword>
<keyword evidence="2" id="KW-0472">Membrane</keyword>
<dbReference type="HOGENOM" id="CLU_079897_0_0_6"/>
<reference evidence="2 3" key="1">
    <citation type="journal article" date="2010" name="Stand. Genomic Sci.">
        <title>Complete genome sequence of Ferrimonas balearica type strain (PAT).</title>
        <authorList>
            <person name="Nolan M."/>
            <person name="Sikorski J."/>
            <person name="Davenport K."/>
            <person name="Lucas S."/>
            <person name="Glavina Del Rio T."/>
            <person name="Tice H."/>
            <person name="Cheng J."/>
            <person name="Goodwin L."/>
            <person name="Pitluck S."/>
            <person name="Liolios K."/>
            <person name="Ivanova N."/>
            <person name="Mavromatis K."/>
            <person name="Ovchinnikova G."/>
            <person name="Pati A."/>
            <person name="Chen A."/>
            <person name="Palaniappan K."/>
            <person name="Land M."/>
            <person name="Hauser L."/>
            <person name="Chang Y."/>
            <person name="Jeffries C."/>
            <person name="Tapia R."/>
            <person name="Brettin T."/>
            <person name="Detter J."/>
            <person name="Han C."/>
            <person name="Yasawong M."/>
            <person name="Rohde M."/>
            <person name="Tindall B."/>
            <person name="Goker M."/>
            <person name="Woyke T."/>
            <person name="Bristow J."/>
            <person name="Eisen J."/>
            <person name="Markowitz V."/>
            <person name="Hugenholtz P."/>
            <person name="Kyrpides N."/>
            <person name="Klenk H."/>
            <person name="Lapidus A."/>
        </authorList>
    </citation>
    <scope>NUCLEOTIDE SEQUENCE [LARGE SCALE GENOMIC DNA]</scope>
    <source>
        <strain evidence="3">DSM 9799 / CCM 4581 / KCTC 23876 / PAT</strain>
    </source>
</reference>
<accession>E1SS31</accession>
<dbReference type="InterPro" id="IPR019613">
    <property type="entry name" value="DUF4198"/>
</dbReference>
<dbReference type="Proteomes" id="UP000006683">
    <property type="component" value="Chromosome"/>
</dbReference>
<sequence length="270" mass="30085">MKKTLLGAGLVLGMVATAQAHPLWILPSHFTISKAEGEWVTVDATAAHATFAFDKPTSADPAHIIMPDGRSERPDALFKGKRRSVFDFFFVEEGTHKLVNSRTPFYMTTYLVGRRDSERRVPANKAERELIVPEEAREVKTIKFEPRGESYVTVMAPNRTALEATKKGFEMVPVTHPADIIENEEVTFQYLYNGEPVEGLKVDVTREGTLYRASQEAISVETNAKGEVTFTPAQAGRYIAAASHTQVLENDPMADAHRTMLNITFEVQLD</sequence>
<dbReference type="AlphaFoldDB" id="E1SS31"/>
<dbReference type="GeneID" id="67181986"/>
<proteinExistence type="predicted"/>
<dbReference type="STRING" id="550540.Fbal_1783"/>
<keyword evidence="2" id="KW-0812">Transmembrane</keyword>
<dbReference type="RefSeq" id="WP_013345292.1">
    <property type="nucleotide sequence ID" value="NC_014541.1"/>
</dbReference>
<feature type="signal peptide" evidence="1">
    <location>
        <begin position="1"/>
        <end position="20"/>
    </location>
</feature>
<dbReference type="OrthoDB" id="5943at2"/>
<evidence type="ECO:0000256" key="1">
    <source>
        <dbReference type="SAM" id="SignalP"/>
    </source>
</evidence>
<evidence type="ECO:0000313" key="3">
    <source>
        <dbReference type="Proteomes" id="UP000006683"/>
    </source>
</evidence>
<dbReference type="KEGG" id="fbl:Fbal_1783"/>